<proteinExistence type="predicted"/>
<organism evidence="1 2">
    <name type="scientific">Archangium gephyra</name>
    <dbReference type="NCBI Taxonomy" id="48"/>
    <lineage>
        <taxon>Bacteria</taxon>
        <taxon>Pseudomonadati</taxon>
        <taxon>Myxococcota</taxon>
        <taxon>Myxococcia</taxon>
        <taxon>Myxococcales</taxon>
        <taxon>Cystobacterineae</taxon>
        <taxon>Archangiaceae</taxon>
        <taxon>Archangium</taxon>
    </lineage>
</organism>
<evidence type="ECO:0008006" key="3">
    <source>
        <dbReference type="Google" id="ProtNLM"/>
    </source>
</evidence>
<sequence>MTLMIAAVLAATPALADGEASEVRQSGGLLDASAHRRPMMISLFAGVPHAYWYYAGFPFGVGGRFLIPLAHDGFIPRVNDEFDIEFGVDFLGVAPRGAFYGVFAIPVEVMWRFHMVDRLSLYAKLGAAIEFGVSGYYCYYGACRTGVGVGAQPIGNVGLIFMATKTIALRLEAGYPWVKAGIGFAF</sequence>
<name>A0A2W5SV75_9BACT</name>
<accession>A0A2W5SV75</accession>
<comment type="caution">
    <text evidence="1">The sequence shown here is derived from an EMBL/GenBank/DDBJ whole genome shotgun (WGS) entry which is preliminary data.</text>
</comment>
<dbReference type="Proteomes" id="UP000249061">
    <property type="component" value="Unassembled WGS sequence"/>
</dbReference>
<reference evidence="1 2" key="1">
    <citation type="submission" date="2017-08" db="EMBL/GenBank/DDBJ databases">
        <title>Infants hospitalized years apart are colonized by the same room-sourced microbial strains.</title>
        <authorList>
            <person name="Brooks B."/>
            <person name="Olm M.R."/>
            <person name="Firek B.A."/>
            <person name="Baker R."/>
            <person name="Thomas B.C."/>
            <person name="Morowitz M.J."/>
            <person name="Banfield J.F."/>
        </authorList>
    </citation>
    <scope>NUCLEOTIDE SEQUENCE [LARGE SCALE GENOMIC DNA]</scope>
    <source>
        <strain evidence="1">S2_003_000_R2_14</strain>
    </source>
</reference>
<dbReference type="AlphaFoldDB" id="A0A2W5SV75"/>
<evidence type="ECO:0000313" key="2">
    <source>
        <dbReference type="Proteomes" id="UP000249061"/>
    </source>
</evidence>
<evidence type="ECO:0000313" key="1">
    <source>
        <dbReference type="EMBL" id="PZR05577.1"/>
    </source>
</evidence>
<gene>
    <name evidence="1" type="ORF">DI536_32200</name>
</gene>
<dbReference type="EMBL" id="QFQP01000044">
    <property type="protein sequence ID" value="PZR05577.1"/>
    <property type="molecule type" value="Genomic_DNA"/>
</dbReference>
<protein>
    <recommendedName>
        <fullName evidence="3">Outer membrane protein beta-barrel domain-containing protein</fullName>
    </recommendedName>
</protein>